<dbReference type="EMBL" id="KK115182">
    <property type="protein sequence ID" value="KFM64385.1"/>
    <property type="molecule type" value="Genomic_DNA"/>
</dbReference>
<proteinExistence type="predicted"/>
<feature type="domain" description="Integrase zinc-binding" evidence="1">
    <location>
        <begin position="1"/>
        <end position="38"/>
    </location>
</feature>
<evidence type="ECO:0000313" key="2">
    <source>
        <dbReference type="EMBL" id="KFM64385.1"/>
    </source>
</evidence>
<keyword evidence="3" id="KW-1185">Reference proteome</keyword>
<evidence type="ECO:0000313" key="3">
    <source>
        <dbReference type="Proteomes" id="UP000054359"/>
    </source>
</evidence>
<dbReference type="Pfam" id="PF17921">
    <property type="entry name" value="Integrase_H2C2"/>
    <property type="match status" value="1"/>
</dbReference>
<gene>
    <name evidence="2" type="ORF">X975_19996</name>
</gene>
<feature type="non-terminal residue" evidence="2">
    <location>
        <position position="49"/>
    </location>
</feature>
<sequence length="49" mass="5834">MGVKKTVERIRYSFYWKGLRLDVQKFCEACKECQLTRPIKTVDRTPITP</sequence>
<dbReference type="Proteomes" id="UP000054359">
    <property type="component" value="Unassembled WGS sequence"/>
</dbReference>
<reference evidence="2 3" key="1">
    <citation type="submission" date="2013-11" db="EMBL/GenBank/DDBJ databases">
        <title>Genome sequencing of Stegodyphus mimosarum.</title>
        <authorList>
            <person name="Bechsgaard J."/>
        </authorList>
    </citation>
    <scope>NUCLEOTIDE SEQUENCE [LARGE SCALE GENOMIC DNA]</scope>
</reference>
<protein>
    <recommendedName>
        <fullName evidence="1">Integrase zinc-binding domain-containing protein</fullName>
    </recommendedName>
</protein>
<organism evidence="2 3">
    <name type="scientific">Stegodyphus mimosarum</name>
    <name type="common">African social velvet spider</name>
    <dbReference type="NCBI Taxonomy" id="407821"/>
    <lineage>
        <taxon>Eukaryota</taxon>
        <taxon>Metazoa</taxon>
        <taxon>Ecdysozoa</taxon>
        <taxon>Arthropoda</taxon>
        <taxon>Chelicerata</taxon>
        <taxon>Arachnida</taxon>
        <taxon>Araneae</taxon>
        <taxon>Araneomorphae</taxon>
        <taxon>Entelegynae</taxon>
        <taxon>Eresoidea</taxon>
        <taxon>Eresidae</taxon>
        <taxon>Stegodyphus</taxon>
    </lineage>
</organism>
<dbReference type="InterPro" id="IPR041588">
    <property type="entry name" value="Integrase_H2C2"/>
</dbReference>
<name>A0A087TGZ6_STEMI</name>
<evidence type="ECO:0000259" key="1">
    <source>
        <dbReference type="Pfam" id="PF17921"/>
    </source>
</evidence>
<dbReference type="AlphaFoldDB" id="A0A087TGZ6"/>
<accession>A0A087TGZ6</accession>
<dbReference type="Gene3D" id="1.10.340.70">
    <property type="match status" value="1"/>
</dbReference>
<dbReference type="OrthoDB" id="6436627at2759"/>